<keyword evidence="4 12" id="KW-0808">Transferase</keyword>
<evidence type="ECO:0000256" key="4">
    <source>
        <dbReference type="ARBA" id="ARBA00022679"/>
    </source>
</evidence>
<keyword evidence="5 12" id="KW-0812">Transmembrane</keyword>
<evidence type="ECO:0000256" key="6">
    <source>
        <dbReference type="ARBA" id="ARBA00022737"/>
    </source>
</evidence>
<feature type="active site" evidence="12">
    <location>
        <position position="212"/>
    </location>
</feature>
<feature type="active site" evidence="12">
    <location>
        <position position="385"/>
    </location>
</feature>
<evidence type="ECO:0000256" key="1">
    <source>
        <dbReference type="ARBA" id="ARBA00004651"/>
    </source>
</evidence>
<name>A0A1G4G5F7_9BACT</name>
<gene>
    <name evidence="15" type="primary">clsA</name>
    <name evidence="15" type="ORF">ING2E5A_0933</name>
</gene>
<dbReference type="PANTHER" id="PTHR21248:SF22">
    <property type="entry name" value="PHOSPHOLIPASE D"/>
    <property type="match status" value="1"/>
</dbReference>
<evidence type="ECO:0000259" key="14">
    <source>
        <dbReference type="PROSITE" id="PS50035"/>
    </source>
</evidence>
<keyword evidence="7 12" id="KW-1133">Transmembrane helix</keyword>
<evidence type="ECO:0000256" key="11">
    <source>
        <dbReference type="ARBA" id="ARBA00023264"/>
    </source>
</evidence>
<feature type="active site" evidence="12">
    <location>
        <position position="392"/>
    </location>
</feature>
<dbReference type="HAMAP" id="MF_01916">
    <property type="entry name" value="Cardiolipin_synth_Cls"/>
    <property type="match status" value="1"/>
</dbReference>
<keyword evidence="3 12" id="KW-0444">Lipid biosynthesis</keyword>
<dbReference type="SMART" id="SM00155">
    <property type="entry name" value="PLDc"/>
    <property type="match status" value="2"/>
</dbReference>
<reference evidence="15 16" key="1">
    <citation type="submission" date="2016-08" db="EMBL/GenBank/DDBJ databases">
        <authorList>
            <person name="Seilhamer J.J."/>
        </authorList>
    </citation>
    <scope>NUCLEOTIDE SEQUENCE [LARGE SCALE GENOMIC DNA]</scope>
    <source>
        <strain evidence="15">ING2-E5A</strain>
    </source>
</reference>
<dbReference type="Pfam" id="PF13091">
    <property type="entry name" value="PLDc_2"/>
    <property type="match status" value="2"/>
</dbReference>
<comment type="catalytic activity">
    <reaction evidence="12">
        <text>2 a 1,2-diacyl-sn-glycero-3-phospho-(1'-sn-glycerol) = a cardiolipin + glycerol</text>
        <dbReference type="Rhea" id="RHEA:31451"/>
        <dbReference type="ChEBI" id="CHEBI:17754"/>
        <dbReference type="ChEBI" id="CHEBI:62237"/>
        <dbReference type="ChEBI" id="CHEBI:64716"/>
    </reaction>
</comment>
<feature type="transmembrane region" description="Helical" evidence="12">
    <location>
        <begin position="30"/>
        <end position="49"/>
    </location>
</feature>
<comment type="subcellular location">
    <subcellularLocation>
        <location evidence="1 12">Cell membrane</location>
        <topology evidence="1 12">Multi-pass membrane protein</topology>
    </subcellularLocation>
</comment>
<keyword evidence="6" id="KW-0677">Repeat</keyword>
<evidence type="ECO:0000313" key="15">
    <source>
        <dbReference type="EMBL" id="SCM56551.1"/>
    </source>
</evidence>
<dbReference type="EC" id="2.7.8.-" evidence="12 13"/>
<dbReference type="AlphaFoldDB" id="A0A1G4G5F7"/>
<feature type="active site" evidence="12">
    <location>
        <position position="387"/>
    </location>
</feature>
<dbReference type="KEGG" id="pmuc:ING2E5A_0933"/>
<keyword evidence="11 12" id="KW-1208">Phospholipid metabolism</keyword>
<dbReference type="PROSITE" id="PS50035">
    <property type="entry name" value="PLD"/>
    <property type="match status" value="2"/>
</dbReference>
<dbReference type="CDD" id="cd09112">
    <property type="entry name" value="PLDc_CLS_2"/>
    <property type="match status" value="1"/>
</dbReference>
<protein>
    <recommendedName>
        <fullName evidence="12 13">Cardiolipin synthase</fullName>
        <shortName evidence="12">CL synthase</shortName>
        <ecNumber evidence="12 13">2.7.8.-</ecNumber>
    </recommendedName>
</protein>
<evidence type="ECO:0000256" key="8">
    <source>
        <dbReference type="ARBA" id="ARBA00023098"/>
    </source>
</evidence>
<feature type="domain" description="PLD phosphodiesterase" evidence="14">
    <location>
        <begin position="205"/>
        <end position="232"/>
    </location>
</feature>
<organism evidence="15 16">
    <name type="scientific">Petrimonas mucosa</name>
    <dbReference type="NCBI Taxonomy" id="1642646"/>
    <lineage>
        <taxon>Bacteria</taxon>
        <taxon>Pseudomonadati</taxon>
        <taxon>Bacteroidota</taxon>
        <taxon>Bacteroidia</taxon>
        <taxon>Bacteroidales</taxon>
        <taxon>Dysgonomonadaceae</taxon>
        <taxon>Petrimonas</taxon>
    </lineage>
</organism>
<proteinExistence type="inferred from homology"/>
<dbReference type="Pfam" id="PF13396">
    <property type="entry name" value="PLDc_N"/>
    <property type="match status" value="1"/>
</dbReference>
<evidence type="ECO:0000256" key="2">
    <source>
        <dbReference type="ARBA" id="ARBA00022475"/>
    </source>
</evidence>
<feature type="transmembrane region" description="Helical" evidence="12">
    <location>
        <begin position="6"/>
        <end position="23"/>
    </location>
</feature>
<evidence type="ECO:0000256" key="7">
    <source>
        <dbReference type="ARBA" id="ARBA00022989"/>
    </source>
</evidence>
<evidence type="ECO:0000256" key="10">
    <source>
        <dbReference type="ARBA" id="ARBA00023209"/>
    </source>
</evidence>
<dbReference type="InterPro" id="IPR027379">
    <property type="entry name" value="CLS_N"/>
</dbReference>
<dbReference type="InterPro" id="IPR025202">
    <property type="entry name" value="PLD-like_dom"/>
</dbReference>
<dbReference type="InterPro" id="IPR030874">
    <property type="entry name" value="Cardiolipin_synth_Firmi"/>
</dbReference>
<keyword evidence="10 12" id="KW-0594">Phospholipid biosynthesis</keyword>
<dbReference type="PANTHER" id="PTHR21248">
    <property type="entry name" value="CARDIOLIPIN SYNTHASE"/>
    <property type="match status" value="1"/>
</dbReference>
<dbReference type="Proteomes" id="UP000178485">
    <property type="component" value="Chromosome i"/>
</dbReference>
<feature type="active site" evidence="12">
    <location>
        <position position="217"/>
    </location>
</feature>
<dbReference type="NCBIfam" id="TIGR04265">
    <property type="entry name" value="bac_cardiolipin"/>
    <property type="match status" value="1"/>
</dbReference>
<keyword evidence="16" id="KW-1185">Reference proteome</keyword>
<dbReference type="GO" id="GO:0032049">
    <property type="term" value="P:cardiolipin biosynthetic process"/>
    <property type="evidence" value="ECO:0007669"/>
    <property type="project" value="UniProtKB-UniRule"/>
</dbReference>
<keyword evidence="9 12" id="KW-0472">Membrane</keyword>
<dbReference type="SUPFAM" id="SSF56024">
    <property type="entry name" value="Phospholipase D/nuclease"/>
    <property type="match status" value="2"/>
</dbReference>
<dbReference type="InterPro" id="IPR022924">
    <property type="entry name" value="Cardiolipin_synthase"/>
</dbReference>
<comment type="function">
    <text evidence="12">Catalyzes the reversible phosphatidyl group transfer from one phosphatidylglycerol molecule to another to form cardiolipin (CL) (diphosphatidylglycerol) and glycerol.</text>
</comment>
<evidence type="ECO:0000256" key="9">
    <source>
        <dbReference type="ARBA" id="ARBA00023136"/>
    </source>
</evidence>
<dbReference type="EMBL" id="LT608328">
    <property type="protein sequence ID" value="SCM56551.1"/>
    <property type="molecule type" value="Genomic_DNA"/>
</dbReference>
<sequence length="467" mass="54514">MLILEILYALTIISVVIVVISENRNPIKTLSWVMVLVFLPFVGLIWYLIFGQDFTRKQVINKRMYSKLKKRPLDEIGTLEEFSYPPEHASLIRLLRNLDHTPLLGGNDVRFYTRAAEKFEELLRDIENAKQHIHVEYYVFEGDNIGRRIRDALIRKSLEGVEVRVIYDSFGSRKTSRAFFEEFRKAGIEAEPFLKVVLPKFTSRLNFRNHRKIIVIDGQIGYVGGINIADRYIDGLKWGIWRDTHVRIEGKGVQGLQSIFLIDWFFVSQTLITSRRYFPELPVYGDISLQMVNSGPFREEREIYHGILQAIYDAQKSIFIQTPYFIPPESMIEALQAAAIRGLDVRLIISKRSDVPLVQMASRSFVKEMLESGVKVYMYEKGFLHSKLMVFDDSLTLIGSVNFDSRSFEHNFEVEAFIYDHVVAERAIEIFVEDQRDSQVVSLREWVKRPIRLRFFESLMRLFAPLM</sequence>
<feature type="domain" description="PLD phosphodiesterase" evidence="14">
    <location>
        <begin position="380"/>
        <end position="407"/>
    </location>
</feature>
<accession>A0A1G4G5F7</accession>
<dbReference type="InterPro" id="IPR001736">
    <property type="entry name" value="PLipase_D/transphosphatidylase"/>
</dbReference>
<keyword evidence="8 12" id="KW-0443">Lipid metabolism</keyword>
<comment type="similarity">
    <text evidence="12">Belongs to the phospholipase D family. Cardiolipin synthase subfamily.</text>
</comment>
<dbReference type="GO" id="GO:0005886">
    <property type="term" value="C:plasma membrane"/>
    <property type="evidence" value="ECO:0007669"/>
    <property type="project" value="UniProtKB-SubCell"/>
</dbReference>
<dbReference type="CDD" id="cd09110">
    <property type="entry name" value="PLDc_CLS_1"/>
    <property type="match status" value="1"/>
</dbReference>
<dbReference type="Gene3D" id="3.30.870.10">
    <property type="entry name" value="Endonuclease Chain A"/>
    <property type="match status" value="2"/>
</dbReference>
<dbReference type="GO" id="GO:0008808">
    <property type="term" value="F:cardiolipin synthase activity"/>
    <property type="evidence" value="ECO:0007669"/>
    <property type="project" value="UniProtKB-UniRule"/>
</dbReference>
<evidence type="ECO:0000313" key="16">
    <source>
        <dbReference type="Proteomes" id="UP000178485"/>
    </source>
</evidence>
<evidence type="ECO:0000256" key="13">
    <source>
        <dbReference type="NCBIfam" id="TIGR04265"/>
    </source>
</evidence>
<keyword evidence="2 12" id="KW-1003">Cell membrane</keyword>
<evidence type="ECO:0000256" key="5">
    <source>
        <dbReference type="ARBA" id="ARBA00022692"/>
    </source>
</evidence>
<evidence type="ECO:0000256" key="3">
    <source>
        <dbReference type="ARBA" id="ARBA00022516"/>
    </source>
</evidence>
<evidence type="ECO:0000256" key="12">
    <source>
        <dbReference type="HAMAP-Rule" id="MF_01916"/>
    </source>
</evidence>
<dbReference type="STRING" id="1642646.ING2E5A_0933"/>
<feature type="active site" evidence="12">
    <location>
        <position position="210"/>
    </location>
</feature>